<sequence length="90" mass="10412">MDRSTFEVLLQITQERLTIERTPRIPLHTKVLMALWLLGNQESFRGVADRFGVNKGLLHYVVNIIELWAGAAPDFIQWPLSLQDVANEFY</sequence>
<protein>
    <submittedName>
        <fullName evidence="1">Uncharacterized protein</fullName>
    </submittedName>
</protein>
<dbReference type="Proteomes" id="UP000821865">
    <property type="component" value="Chromosome 3"/>
</dbReference>
<name>A0ACB8D3I1_DERSI</name>
<accession>A0ACB8D3I1</accession>
<organism evidence="1 2">
    <name type="scientific">Dermacentor silvarum</name>
    <name type="common">Tick</name>
    <dbReference type="NCBI Taxonomy" id="543639"/>
    <lineage>
        <taxon>Eukaryota</taxon>
        <taxon>Metazoa</taxon>
        <taxon>Ecdysozoa</taxon>
        <taxon>Arthropoda</taxon>
        <taxon>Chelicerata</taxon>
        <taxon>Arachnida</taxon>
        <taxon>Acari</taxon>
        <taxon>Parasitiformes</taxon>
        <taxon>Ixodida</taxon>
        <taxon>Ixodoidea</taxon>
        <taxon>Ixodidae</taxon>
        <taxon>Rhipicephalinae</taxon>
        <taxon>Dermacentor</taxon>
    </lineage>
</organism>
<comment type="caution">
    <text evidence="1">The sequence shown here is derived from an EMBL/GenBank/DDBJ whole genome shotgun (WGS) entry which is preliminary data.</text>
</comment>
<evidence type="ECO:0000313" key="1">
    <source>
        <dbReference type="EMBL" id="KAH7958997.1"/>
    </source>
</evidence>
<keyword evidence="2" id="KW-1185">Reference proteome</keyword>
<gene>
    <name evidence="1" type="ORF">HPB49_007072</name>
</gene>
<evidence type="ECO:0000313" key="2">
    <source>
        <dbReference type="Proteomes" id="UP000821865"/>
    </source>
</evidence>
<dbReference type="EMBL" id="CM023472">
    <property type="protein sequence ID" value="KAH7958997.1"/>
    <property type="molecule type" value="Genomic_DNA"/>
</dbReference>
<proteinExistence type="predicted"/>
<reference evidence="1" key="1">
    <citation type="submission" date="2020-05" db="EMBL/GenBank/DDBJ databases">
        <title>Large-scale comparative analyses of tick genomes elucidate their genetic diversity and vector capacities.</title>
        <authorList>
            <person name="Jia N."/>
            <person name="Wang J."/>
            <person name="Shi W."/>
            <person name="Du L."/>
            <person name="Sun Y."/>
            <person name="Zhan W."/>
            <person name="Jiang J."/>
            <person name="Wang Q."/>
            <person name="Zhang B."/>
            <person name="Ji P."/>
            <person name="Sakyi L.B."/>
            <person name="Cui X."/>
            <person name="Yuan T."/>
            <person name="Jiang B."/>
            <person name="Yang W."/>
            <person name="Lam T.T.-Y."/>
            <person name="Chang Q."/>
            <person name="Ding S."/>
            <person name="Wang X."/>
            <person name="Zhu J."/>
            <person name="Ruan X."/>
            <person name="Zhao L."/>
            <person name="Wei J."/>
            <person name="Que T."/>
            <person name="Du C."/>
            <person name="Cheng J."/>
            <person name="Dai P."/>
            <person name="Han X."/>
            <person name="Huang E."/>
            <person name="Gao Y."/>
            <person name="Liu J."/>
            <person name="Shao H."/>
            <person name="Ye R."/>
            <person name="Li L."/>
            <person name="Wei W."/>
            <person name="Wang X."/>
            <person name="Wang C."/>
            <person name="Yang T."/>
            <person name="Huo Q."/>
            <person name="Li W."/>
            <person name="Guo W."/>
            <person name="Chen H."/>
            <person name="Zhou L."/>
            <person name="Ni X."/>
            <person name="Tian J."/>
            <person name="Zhou Y."/>
            <person name="Sheng Y."/>
            <person name="Liu T."/>
            <person name="Pan Y."/>
            <person name="Xia L."/>
            <person name="Li J."/>
            <person name="Zhao F."/>
            <person name="Cao W."/>
        </authorList>
    </citation>
    <scope>NUCLEOTIDE SEQUENCE</scope>
    <source>
        <strain evidence="1">Dsil-2018</strain>
    </source>
</reference>